<feature type="chain" id="PRO_5008585214" description="DUF4773 domain-containing protein" evidence="1">
    <location>
        <begin position="20"/>
        <end position="231"/>
    </location>
</feature>
<gene>
    <name evidence="2" type="ORF">g.11676</name>
</gene>
<reference evidence="2" key="1">
    <citation type="submission" date="2015-11" db="EMBL/GenBank/DDBJ databases">
        <title>De novo transcriptome assembly of four potential Pierce s Disease insect vectors from Arizona vineyards.</title>
        <authorList>
            <person name="Tassone E.E."/>
        </authorList>
    </citation>
    <scope>NUCLEOTIDE SEQUENCE</scope>
</reference>
<name>A0A1B6IJ04_9HEMI</name>
<sequence>MRGAMILLVLSALLLSTEAKYGFSSLYNMVFGRPGCNNGCGAFSCCTPARSCSFVDPIDFDISEFSPFMNVLFTVATAEVYRIDNVCYSFLVDDDGNSAFSRSIVFEDGTRQLKTFEANGVADNVFNAQGGPCRFDFEVTAIIQELECLTSPIYIVNRCFCNDCCNEDSVVIALTSNVKVGQKCMDRAIEVASEQFPCYIFRQMPNLLLQSCVSPLNCSLYLPESAVFICI</sequence>
<dbReference type="EMBL" id="GECU01020809">
    <property type="protein sequence ID" value="JAS86897.1"/>
    <property type="molecule type" value="Transcribed_RNA"/>
</dbReference>
<feature type="signal peptide" evidence="1">
    <location>
        <begin position="1"/>
        <end position="19"/>
    </location>
</feature>
<keyword evidence="1" id="KW-0732">Signal</keyword>
<dbReference type="AlphaFoldDB" id="A0A1B6IJ04"/>
<evidence type="ECO:0000256" key="1">
    <source>
        <dbReference type="SAM" id="SignalP"/>
    </source>
</evidence>
<proteinExistence type="predicted"/>
<evidence type="ECO:0000313" key="2">
    <source>
        <dbReference type="EMBL" id="JAS86897.1"/>
    </source>
</evidence>
<organism evidence="2">
    <name type="scientific">Homalodisca liturata</name>
    <dbReference type="NCBI Taxonomy" id="320908"/>
    <lineage>
        <taxon>Eukaryota</taxon>
        <taxon>Metazoa</taxon>
        <taxon>Ecdysozoa</taxon>
        <taxon>Arthropoda</taxon>
        <taxon>Hexapoda</taxon>
        <taxon>Insecta</taxon>
        <taxon>Pterygota</taxon>
        <taxon>Neoptera</taxon>
        <taxon>Paraneoptera</taxon>
        <taxon>Hemiptera</taxon>
        <taxon>Auchenorrhyncha</taxon>
        <taxon>Membracoidea</taxon>
        <taxon>Cicadellidae</taxon>
        <taxon>Cicadellinae</taxon>
        <taxon>Proconiini</taxon>
        <taxon>Homalodisca</taxon>
    </lineage>
</organism>
<accession>A0A1B6IJ04</accession>
<evidence type="ECO:0008006" key="3">
    <source>
        <dbReference type="Google" id="ProtNLM"/>
    </source>
</evidence>
<protein>
    <recommendedName>
        <fullName evidence="3">DUF4773 domain-containing protein</fullName>
    </recommendedName>
</protein>